<accession>A0A0L0BT72</accession>
<dbReference type="GO" id="GO:0005615">
    <property type="term" value="C:extracellular space"/>
    <property type="evidence" value="ECO:0007669"/>
    <property type="project" value="TreeGrafter"/>
</dbReference>
<keyword evidence="8" id="KW-0472">Membrane</keyword>
<dbReference type="InterPro" id="IPR006761">
    <property type="entry name" value="Tsg"/>
</dbReference>
<evidence type="ECO:0000256" key="8">
    <source>
        <dbReference type="SAM" id="Phobius"/>
    </source>
</evidence>
<dbReference type="AlphaFoldDB" id="A0A0L0BT72"/>
<keyword evidence="3" id="KW-0217">Developmental protein</keyword>
<evidence type="ECO:0000256" key="5">
    <source>
        <dbReference type="ARBA" id="ARBA00022729"/>
    </source>
</evidence>
<feature type="region of interest" description="Disordered" evidence="7">
    <location>
        <begin position="218"/>
        <end position="259"/>
    </location>
</feature>
<dbReference type="InterPro" id="IPR057726">
    <property type="entry name" value="Tsg_C"/>
</dbReference>
<dbReference type="InterPro" id="IPR057635">
    <property type="entry name" value="Tsg_N"/>
</dbReference>
<evidence type="ECO:0000256" key="6">
    <source>
        <dbReference type="ARBA" id="ARBA00023180"/>
    </source>
</evidence>
<evidence type="ECO:0000313" key="12">
    <source>
        <dbReference type="Proteomes" id="UP000037069"/>
    </source>
</evidence>
<keyword evidence="5" id="KW-0732">Signal</keyword>
<dbReference type="GO" id="GO:0030510">
    <property type="term" value="P:regulation of BMP signaling pathway"/>
    <property type="evidence" value="ECO:0007669"/>
    <property type="project" value="TreeGrafter"/>
</dbReference>
<feature type="domain" description="Tsg N-terminal" evidence="10">
    <location>
        <begin position="30"/>
        <end position="86"/>
    </location>
</feature>
<gene>
    <name evidence="11" type="ORF">FF38_01034</name>
</gene>
<evidence type="ECO:0000256" key="4">
    <source>
        <dbReference type="ARBA" id="ARBA00022525"/>
    </source>
</evidence>
<dbReference type="STRING" id="7375.A0A0L0BT72"/>
<organism evidence="11 12">
    <name type="scientific">Lucilia cuprina</name>
    <name type="common">Green bottle fly</name>
    <name type="synonym">Australian sheep blowfly</name>
    <dbReference type="NCBI Taxonomy" id="7375"/>
    <lineage>
        <taxon>Eukaryota</taxon>
        <taxon>Metazoa</taxon>
        <taxon>Ecdysozoa</taxon>
        <taxon>Arthropoda</taxon>
        <taxon>Hexapoda</taxon>
        <taxon>Insecta</taxon>
        <taxon>Pterygota</taxon>
        <taxon>Neoptera</taxon>
        <taxon>Endopterygota</taxon>
        <taxon>Diptera</taxon>
        <taxon>Brachycera</taxon>
        <taxon>Muscomorpha</taxon>
        <taxon>Oestroidea</taxon>
        <taxon>Calliphoridae</taxon>
        <taxon>Luciliinae</taxon>
        <taxon>Lucilia</taxon>
    </lineage>
</organism>
<name>A0A0L0BT72_LUCCU</name>
<evidence type="ECO:0000256" key="1">
    <source>
        <dbReference type="ARBA" id="ARBA00004613"/>
    </source>
</evidence>
<evidence type="ECO:0000256" key="3">
    <source>
        <dbReference type="ARBA" id="ARBA00022473"/>
    </source>
</evidence>
<sequence>MCTLVSVKYLLYSFVLLCIIVITPSIRGEGCNEFVCGSVVSKCLLTQSCQCKLSDCYCCKDCLNCLGELYTECCSCLDMCPKHNDTLSAMAPKSQIGDFEGVPELFDTLTAEEDEDQWSTIRFPMRNSLQRHYNMATGSFGFGDDIDEHAFAHKQQLTDTVNCTVIYLNTCTTGKKCSQYCESMGSNSYRWFHDGCCECVGANCYNYGINESRCTSCPDDDEEEDDADLNGETMDDDADYGENDEDMSWDYGEDEMNYN</sequence>
<evidence type="ECO:0000259" key="9">
    <source>
        <dbReference type="Pfam" id="PF04668"/>
    </source>
</evidence>
<dbReference type="Pfam" id="PF04668">
    <property type="entry name" value="Tsg"/>
    <property type="match status" value="1"/>
</dbReference>
<keyword evidence="12" id="KW-1185">Reference proteome</keyword>
<dbReference type="OrthoDB" id="10037323at2759"/>
<keyword evidence="4" id="KW-0964">Secreted</keyword>
<dbReference type="OMA" id="CCRECAF"/>
<dbReference type="Pfam" id="PF23782">
    <property type="entry name" value="Tsg_N"/>
    <property type="match status" value="1"/>
</dbReference>
<dbReference type="PANTHER" id="PTHR12312">
    <property type="entry name" value="TWISTED GASTRULATION PROTEIN HOMOLOG 1-A-RELATED"/>
    <property type="match status" value="1"/>
</dbReference>
<dbReference type="PANTHER" id="PTHR12312:SF16">
    <property type="entry name" value="TWISTED GASTRULATION PROTEIN HOMOLOG 1-A-RELATED"/>
    <property type="match status" value="1"/>
</dbReference>
<evidence type="ECO:0000313" key="11">
    <source>
        <dbReference type="EMBL" id="KNC23247.1"/>
    </source>
</evidence>
<feature type="domain" description="Tsg C-terminal" evidence="9">
    <location>
        <begin position="90"/>
        <end position="218"/>
    </location>
</feature>
<keyword evidence="8" id="KW-1133">Transmembrane helix</keyword>
<comment type="subcellular location">
    <subcellularLocation>
        <location evidence="1">Secreted</location>
    </subcellularLocation>
</comment>
<evidence type="ECO:0000256" key="2">
    <source>
        <dbReference type="ARBA" id="ARBA00010047"/>
    </source>
</evidence>
<evidence type="ECO:0000259" key="10">
    <source>
        <dbReference type="Pfam" id="PF23782"/>
    </source>
</evidence>
<keyword evidence="8" id="KW-0812">Transmembrane</keyword>
<feature type="transmembrane region" description="Helical" evidence="8">
    <location>
        <begin position="9"/>
        <end position="26"/>
    </location>
</feature>
<protein>
    <submittedName>
        <fullName evidence="11">Protein twisted gastrulation</fullName>
    </submittedName>
</protein>
<comment type="caution">
    <text evidence="11">The sequence shown here is derived from an EMBL/GenBank/DDBJ whole genome shotgun (WGS) entry which is preliminary data.</text>
</comment>
<keyword evidence="6" id="KW-0325">Glycoprotein</keyword>
<evidence type="ECO:0000256" key="7">
    <source>
        <dbReference type="SAM" id="MobiDB-lite"/>
    </source>
</evidence>
<proteinExistence type="inferred from homology"/>
<dbReference type="Proteomes" id="UP000037069">
    <property type="component" value="Unassembled WGS sequence"/>
</dbReference>
<comment type="similarity">
    <text evidence="2">Belongs to the twisted gastrulation protein family.</text>
</comment>
<reference evidence="11 12" key="1">
    <citation type="journal article" date="2015" name="Nat. Commun.">
        <title>Lucilia cuprina genome unlocks parasitic fly biology to underpin future interventions.</title>
        <authorList>
            <person name="Anstead C.A."/>
            <person name="Korhonen P.K."/>
            <person name="Young N.D."/>
            <person name="Hall R.S."/>
            <person name="Jex A.R."/>
            <person name="Murali S.C."/>
            <person name="Hughes D.S."/>
            <person name="Lee S.F."/>
            <person name="Perry T."/>
            <person name="Stroehlein A.J."/>
            <person name="Ansell B.R."/>
            <person name="Breugelmans B."/>
            <person name="Hofmann A."/>
            <person name="Qu J."/>
            <person name="Dugan S."/>
            <person name="Lee S.L."/>
            <person name="Chao H."/>
            <person name="Dinh H."/>
            <person name="Han Y."/>
            <person name="Doddapaneni H.V."/>
            <person name="Worley K.C."/>
            <person name="Muzny D.M."/>
            <person name="Ioannidis P."/>
            <person name="Waterhouse R.M."/>
            <person name="Zdobnov E.M."/>
            <person name="James P.J."/>
            <person name="Bagnall N.H."/>
            <person name="Kotze A.C."/>
            <person name="Gibbs R.A."/>
            <person name="Richards S."/>
            <person name="Batterham P."/>
            <person name="Gasser R.B."/>
        </authorList>
    </citation>
    <scope>NUCLEOTIDE SEQUENCE [LARGE SCALE GENOMIC DNA]</scope>
    <source>
        <strain evidence="11 12">LS</strain>
        <tissue evidence="11">Full body</tissue>
    </source>
</reference>
<dbReference type="EMBL" id="JRES01001383">
    <property type="protein sequence ID" value="KNC23247.1"/>
    <property type="molecule type" value="Genomic_DNA"/>
</dbReference>